<evidence type="ECO:0000313" key="2">
    <source>
        <dbReference type="Proteomes" id="UP001152795"/>
    </source>
</evidence>
<dbReference type="EMBL" id="CACRXK020007710">
    <property type="protein sequence ID" value="CAB4012997.1"/>
    <property type="molecule type" value="Genomic_DNA"/>
</dbReference>
<accession>A0A7D9ITB1</accession>
<feature type="non-terminal residue" evidence="1">
    <location>
        <position position="116"/>
    </location>
</feature>
<evidence type="ECO:0000313" key="1">
    <source>
        <dbReference type="EMBL" id="CAB4012997.1"/>
    </source>
</evidence>
<protein>
    <submittedName>
        <fullName evidence="1">Uncharacterized protein</fullName>
    </submittedName>
</protein>
<feature type="non-terminal residue" evidence="1">
    <location>
        <position position="1"/>
    </location>
</feature>
<dbReference type="AlphaFoldDB" id="A0A7D9ITB1"/>
<reference evidence="1" key="1">
    <citation type="submission" date="2020-04" db="EMBL/GenBank/DDBJ databases">
        <authorList>
            <person name="Alioto T."/>
            <person name="Alioto T."/>
            <person name="Gomez Garrido J."/>
        </authorList>
    </citation>
    <scope>NUCLEOTIDE SEQUENCE</scope>
    <source>
        <strain evidence="1">A484AB</strain>
    </source>
</reference>
<sequence length="116" mass="13337">HFLQYAIFKSDFKHIIGTKYSNRDAITLLRTALTGKPLEMIKGIGSDYTAAWDYLDSVYGDPRFVSDTITQDIVRFKPLKSEEDHRFCEECVVKTERHGMRAAAPINTYMQLQTLS</sequence>
<name>A0A7D9ITB1_PARCT</name>
<keyword evidence="2" id="KW-1185">Reference proteome</keyword>
<comment type="caution">
    <text evidence="1">The sequence shown here is derived from an EMBL/GenBank/DDBJ whole genome shotgun (WGS) entry which is preliminary data.</text>
</comment>
<proteinExistence type="predicted"/>
<organism evidence="1 2">
    <name type="scientific">Paramuricea clavata</name>
    <name type="common">Red gorgonian</name>
    <name type="synonym">Violescent sea-whip</name>
    <dbReference type="NCBI Taxonomy" id="317549"/>
    <lineage>
        <taxon>Eukaryota</taxon>
        <taxon>Metazoa</taxon>
        <taxon>Cnidaria</taxon>
        <taxon>Anthozoa</taxon>
        <taxon>Octocorallia</taxon>
        <taxon>Malacalcyonacea</taxon>
        <taxon>Plexauridae</taxon>
        <taxon>Paramuricea</taxon>
    </lineage>
</organism>
<gene>
    <name evidence="1" type="ORF">PACLA_8A035498</name>
</gene>
<dbReference type="Proteomes" id="UP001152795">
    <property type="component" value="Unassembled WGS sequence"/>
</dbReference>